<reference evidence="2" key="1">
    <citation type="journal article" date="2023" name="Plant J.">
        <title>Genome sequences and population genomics provide insights into the demographic history, inbreeding, and mutation load of two 'living fossil' tree species of Dipteronia.</title>
        <authorList>
            <person name="Feng Y."/>
            <person name="Comes H.P."/>
            <person name="Chen J."/>
            <person name="Zhu S."/>
            <person name="Lu R."/>
            <person name="Zhang X."/>
            <person name="Li P."/>
            <person name="Qiu J."/>
            <person name="Olsen K.M."/>
            <person name="Qiu Y."/>
        </authorList>
    </citation>
    <scope>NUCLEOTIDE SEQUENCE</scope>
    <source>
        <strain evidence="2">KIB01</strain>
    </source>
</reference>
<keyword evidence="1" id="KW-0472">Membrane</keyword>
<keyword evidence="3" id="KW-1185">Reference proteome</keyword>
<protein>
    <submittedName>
        <fullName evidence="2">Uncharacterized protein</fullName>
    </submittedName>
</protein>
<evidence type="ECO:0000256" key="1">
    <source>
        <dbReference type="SAM" id="Phobius"/>
    </source>
</evidence>
<evidence type="ECO:0000313" key="3">
    <source>
        <dbReference type="Proteomes" id="UP001280121"/>
    </source>
</evidence>
<name>A0AAD9XHR7_9ROSI</name>
<keyword evidence="1" id="KW-0812">Transmembrane</keyword>
<feature type="transmembrane region" description="Helical" evidence="1">
    <location>
        <begin position="239"/>
        <end position="259"/>
    </location>
</feature>
<accession>A0AAD9XHR7</accession>
<gene>
    <name evidence="2" type="ORF">Ddye_005995</name>
</gene>
<comment type="caution">
    <text evidence="2">The sequence shown here is derived from an EMBL/GenBank/DDBJ whole genome shotgun (WGS) entry which is preliminary data.</text>
</comment>
<proteinExistence type="predicted"/>
<dbReference type="Proteomes" id="UP001280121">
    <property type="component" value="Unassembled WGS sequence"/>
</dbReference>
<evidence type="ECO:0000313" key="2">
    <source>
        <dbReference type="EMBL" id="KAK2659462.1"/>
    </source>
</evidence>
<sequence>MLSLKEYCGGDYVNISPSNAECTMTMNTYNEMVLQINVLNILVPNCKLAKPRKIEGRRFLADLDPIDIHFTELKNGSAYWNIIMHCMGYGLTTEELEMLSKLARTQHECGRGAMLPYLFKECFKQCAFSSESHQDQPLGSHIQAILKPECSQSLEELHLGEVSACEWSIRAVKDQWLARPTSFKPVTFDPGGDLRVSALIDWSRHGWDLTKLNHTSLPIDQEALATWAESFLMEFQGTLLVWQFVGVAGLLVWTVGATIRDDKGRVLAAISKPLTVPKSVDSLLSTCQVSLFLYSDRGGL</sequence>
<organism evidence="2 3">
    <name type="scientific">Dipteronia dyeriana</name>
    <dbReference type="NCBI Taxonomy" id="168575"/>
    <lineage>
        <taxon>Eukaryota</taxon>
        <taxon>Viridiplantae</taxon>
        <taxon>Streptophyta</taxon>
        <taxon>Embryophyta</taxon>
        <taxon>Tracheophyta</taxon>
        <taxon>Spermatophyta</taxon>
        <taxon>Magnoliopsida</taxon>
        <taxon>eudicotyledons</taxon>
        <taxon>Gunneridae</taxon>
        <taxon>Pentapetalae</taxon>
        <taxon>rosids</taxon>
        <taxon>malvids</taxon>
        <taxon>Sapindales</taxon>
        <taxon>Sapindaceae</taxon>
        <taxon>Hippocastanoideae</taxon>
        <taxon>Acereae</taxon>
        <taxon>Dipteronia</taxon>
    </lineage>
</organism>
<dbReference type="EMBL" id="JANJYI010000002">
    <property type="protein sequence ID" value="KAK2659462.1"/>
    <property type="molecule type" value="Genomic_DNA"/>
</dbReference>
<keyword evidence="1" id="KW-1133">Transmembrane helix</keyword>
<dbReference type="AlphaFoldDB" id="A0AAD9XHR7"/>